<dbReference type="EMBL" id="CP099837">
    <property type="protein sequence ID" value="USY17247.1"/>
    <property type="molecule type" value="Genomic_DNA"/>
</dbReference>
<evidence type="ECO:0000256" key="3">
    <source>
        <dbReference type="SAM" id="MobiDB-lite"/>
    </source>
</evidence>
<dbReference type="PANTHER" id="PTHR42881:SF2">
    <property type="entry name" value="PROLYL ENDOPEPTIDASE"/>
    <property type="match status" value="1"/>
</dbReference>
<proteinExistence type="predicted"/>
<dbReference type="Pfam" id="PF00326">
    <property type="entry name" value="Peptidase_S9"/>
    <property type="match status" value="1"/>
</dbReference>
<dbReference type="InterPro" id="IPR029058">
    <property type="entry name" value="AB_hydrolase_fold"/>
</dbReference>
<evidence type="ECO:0000256" key="2">
    <source>
        <dbReference type="ARBA" id="ARBA00011897"/>
    </source>
</evidence>
<evidence type="ECO:0000256" key="1">
    <source>
        <dbReference type="ARBA" id="ARBA00001070"/>
    </source>
</evidence>
<dbReference type="PANTHER" id="PTHR42881">
    <property type="entry name" value="PROLYL ENDOPEPTIDASE"/>
    <property type="match status" value="1"/>
</dbReference>
<accession>A0ABY5D236</accession>
<keyword evidence="6" id="KW-1185">Reference proteome</keyword>
<reference evidence="5" key="1">
    <citation type="submission" date="2022-06" db="EMBL/GenBank/DDBJ databases">
        <authorList>
            <person name="Ping M."/>
        </authorList>
    </citation>
    <scope>NUCLEOTIDE SEQUENCE</scope>
    <source>
        <strain evidence="5">JCM11759T</strain>
    </source>
</reference>
<feature type="domain" description="Peptidase S9 prolyl oligopeptidase catalytic" evidence="4">
    <location>
        <begin position="378"/>
        <end position="583"/>
    </location>
</feature>
<comment type="catalytic activity">
    <reaction evidence="1">
        <text>Hydrolysis of Pro-|-Xaa &gt;&gt; Ala-|-Xaa in oligopeptides.</text>
        <dbReference type="EC" id="3.4.21.26"/>
    </reaction>
</comment>
<gene>
    <name evidence="5" type="ORF">NE857_18000</name>
</gene>
<dbReference type="InterPro" id="IPR011044">
    <property type="entry name" value="Quino_amine_DH_bsu"/>
</dbReference>
<dbReference type="PRINTS" id="PR00862">
    <property type="entry name" value="PROLIGOPTASE"/>
</dbReference>
<feature type="region of interest" description="Disordered" evidence="3">
    <location>
        <begin position="23"/>
        <end position="44"/>
    </location>
</feature>
<dbReference type="Gene3D" id="3.40.50.1820">
    <property type="entry name" value="alpha/beta hydrolase"/>
    <property type="match status" value="1"/>
</dbReference>
<dbReference type="Gene3D" id="2.130.10.120">
    <property type="entry name" value="Prolyl oligopeptidase, N-terminal domain"/>
    <property type="match status" value="1"/>
</dbReference>
<evidence type="ECO:0000259" key="4">
    <source>
        <dbReference type="Pfam" id="PF00326"/>
    </source>
</evidence>
<dbReference type="EC" id="3.4.21.26" evidence="2"/>
<protein>
    <recommendedName>
        <fullName evidence="2">prolyl oligopeptidase</fullName>
        <ecNumber evidence="2">3.4.21.26</ecNumber>
    </recommendedName>
</protein>
<dbReference type="SUPFAM" id="SSF53474">
    <property type="entry name" value="alpha/beta-Hydrolases"/>
    <property type="match status" value="1"/>
</dbReference>
<dbReference type="InterPro" id="IPR002470">
    <property type="entry name" value="Peptidase_S9A"/>
</dbReference>
<evidence type="ECO:0000313" key="6">
    <source>
        <dbReference type="Proteomes" id="UP001055940"/>
    </source>
</evidence>
<dbReference type="RefSeq" id="WP_254416826.1">
    <property type="nucleotide sequence ID" value="NZ_BAAAJB010000003.1"/>
</dbReference>
<organism evidence="5 6">
    <name type="scientific">Nocardiopsis exhalans</name>
    <dbReference type="NCBI Taxonomy" id="163604"/>
    <lineage>
        <taxon>Bacteria</taxon>
        <taxon>Bacillati</taxon>
        <taxon>Actinomycetota</taxon>
        <taxon>Actinomycetes</taxon>
        <taxon>Streptosporangiales</taxon>
        <taxon>Nocardiopsidaceae</taxon>
        <taxon>Nocardiopsis</taxon>
    </lineage>
</organism>
<dbReference type="SUPFAM" id="SSF50969">
    <property type="entry name" value="YVTN repeat-like/Quinoprotein amine dehydrogenase"/>
    <property type="match status" value="1"/>
</dbReference>
<dbReference type="Proteomes" id="UP001055940">
    <property type="component" value="Chromosome"/>
</dbReference>
<evidence type="ECO:0000313" key="5">
    <source>
        <dbReference type="EMBL" id="USY17247.1"/>
    </source>
</evidence>
<dbReference type="InterPro" id="IPR051167">
    <property type="entry name" value="Prolyl_oligopep/macrocyclase"/>
</dbReference>
<sequence>MPDSTLPVPLVPTLDNALTEWERHGRPGLPRNGFTLSRPPGRRRQGIYRADSGAPVLEPDGHLLRMDPSPDGRSICVQLAERADEDAVLGLVDTATGALRLYPEFRCRYDPVLWDSDSSGAALVAGRSHRLVRIDARTGETTASDVSPDARLRLFPGGRRGLLARSSPGSPSRLIDRDTGAEIAAFAAIVRVLSAGEHVVVDDGSRLQGIDPGSGAQRWCWDDPDLRVTSFAASGQEVVAVGVRAGRSVIVRLVEGSVEAEREVAYRGSPAVATGVSADGGRFHTLIEGPVLPPRVVPAEELLSDPTAAARAQPLARAHPVRTGPARTERYVFTAGDGSRVPVLVTSRTGAEGPAPLILTCYGGFGVPSLPVFEPTVPAWVENGGRYAVAQVRGGGEHGPAWRRAGHGLAKERGIEDLSAIARGLVEAGLTRPDLLVLAGASHGGVLVTSCALGAPDLCAGVVSTAAPLDLLNLGAHPLGQRWAGEFGASDTPEAIEHLRRISPLHRARALTPGTALPRFLGIVLAEDSRVAADDTLAVADALRRAGGSAAVWRAPETGHGGNHLDSLHRLGATVLSFAAAATGTAGKAPSTT</sequence>
<dbReference type="InterPro" id="IPR001375">
    <property type="entry name" value="Peptidase_S9_cat"/>
</dbReference>
<name>A0ABY5D236_9ACTN</name>